<evidence type="ECO:0000256" key="1">
    <source>
        <dbReference type="ARBA" id="ARBA00022827"/>
    </source>
</evidence>
<dbReference type="InterPro" id="IPR006094">
    <property type="entry name" value="Oxid_FAD_bind_N"/>
</dbReference>
<dbReference type="AlphaFoldDB" id="A0A844ZKL5"/>
<dbReference type="Gene3D" id="3.30.465.10">
    <property type="match status" value="1"/>
</dbReference>
<sequence length="408" mass="44863">MDAQRSVIPFGLGRSYGDVALNEGGTVLQTPRLDALIHADWNTGIVRAEAGLSLAMLHKVSVQRGYFVAVTPGTKFVTLGGAVANDVHGKNHHQAGSFGAHVRALGLLRSDGTRLTCSREQNGEMFALTIGGLGLTGLIEWVELQLKPIGSAFLTVENMACTSLDEFFTLSHDSADWPYTVMWVDCFAKGKAVGRGIFSRGRVLDDGALEPHGDKGLSMPMTMPAFVLNKASITAFNRLYRMRPGARFAGRQHYDPFFYPLDAIDGWNKLYGPSGFYQHQCLIPPDEARKGIREMLEIVEQAGQGSFLAVLKVHGPETSPGVMSFCREGVSLALDFANKGERTLRLLDQLDQCVARHGGRIYPAKDGRMAAAFYQQSYPRWRELEEARDPAFSSSFWRRVTQEQGANS</sequence>
<keyword evidence="1" id="KW-0274">FAD</keyword>
<evidence type="ECO:0000259" key="2">
    <source>
        <dbReference type="PROSITE" id="PS51387"/>
    </source>
</evidence>
<dbReference type="InterPro" id="IPR016169">
    <property type="entry name" value="FAD-bd_PCMH_sub2"/>
</dbReference>
<proteinExistence type="predicted"/>
<dbReference type="OrthoDB" id="143770at2"/>
<dbReference type="PANTHER" id="PTHR43762">
    <property type="entry name" value="L-GULONOLACTONE OXIDASE"/>
    <property type="match status" value="1"/>
</dbReference>
<dbReference type="PANTHER" id="PTHR43762:SF1">
    <property type="entry name" value="D-ARABINONO-1,4-LACTONE OXIDASE"/>
    <property type="match status" value="1"/>
</dbReference>
<accession>A0A844ZKL5</accession>
<organism evidence="3 4">
    <name type="scientific">Alteraurantiacibacter aestuarii</name>
    <dbReference type="NCBI Taxonomy" id="650004"/>
    <lineage>
        <taxon>Bacteria</taxon>
        <taxon>Pseudomonadati</taxon>
        <taxon>Pseudomonadota</taxon>
        <taxon>Alphaproteobacteria</taxon>
        <taxon>Sphingomonadales</taxon>
        <taxon>Erythrobacteraceae</taxon>
        <taxon>Alteraurantiacibacter</taxon>
    </lineage>
</organism>
<feature type="domain" description="FAD-binding PCMH-type" evidence="2">
    <location>
        <begin position="1"/>
        <end position="149"/>
    </location>
</feature>
<dbReference type="Pfam" id="PF01565">
    <property type="entry name" value="FAD_binding_4"/>
    <property type="match status" value="1"/>
</dbReference>
<gene>
    <name evidence="3" type="ORF">GRI32_01575</name>
</gene>
<comment type="caution">
    <text evidence="3">The sequence shown here is derived from an EMBL/GenBank/DDBJ whole genome shotgun (WGS) entry which is preliminary data.</text>
</comment>
<name>A0A844ZKL5_9SPHN</name>
<reference evidence="3 4" key="1">
    <citation type="submission" date="2019-12" db="EMBL/GenBank/DDBJ databases">
        <title>Genomic-based taxomic classification of the family Erythrobacteraceae.</title>
        <authorList>
            <person name="Xu L."/>
        </authorList>
    </citation>
    <scope>NUCLEOTIDE SEQUENCE [LARGE SCALE GENOMIC DNA]</scope>
    <source>
        <strain evidence="3 4">JCM 16339</strain>
    </source>
</reference>
<keyword evidence="4" id="KW-1185">Reference proteome</keyword>
<dbReference type="InterPro" id="IPR010031">
    <property type="entry name" value="FAD_lactone_oxidase-like"/>
</dbReference>
<protein>
    <submittedName>
        <fullName evidence="3">FAD-binding protein</fullName>
    </submittedName>
</protein>
<dbReference type="SUPFAM" id="SSF56176">
    <property type="entry name" value="FAD-binding/transporter-associated domain-like"/>
    <property type="match status" value="1"/>
</dbReference>
<dbReference type="PROSITE" id="PS51387">
    <property type="entry name" value="FAD_PCMH"/>
    <property type="match status" value="1"/>
</dbReference>
<dbReference type="EMBL" id="WTYY01000001">
    <property type="protein sequence ID" value="MXO87427.1"/>
    <property type="molecule type" value="Genomic_DNA"/>
</dbReference>
<dbReference type="GO" id="GO:0016899">
    <property type="term" value="F:oxidoreductase activity, acting on the CH-OH group of donors, oxygen as acceptor"/>
    <property type="evidence" value="ECO:0007669"/>
    <property type="project" value="InterPro"/>
</dbReference>
<evidence type="ECO:0000313" key="3">
    <source>
        <dbReference type="EMBL" id="MXO87427.1"/>
    </source>
</evidence>
<dbReference type="Proteomes" id="UP000435243">
    <property type="component" value="Unassembled WGS sequence"/>
</dbReference>
<dbReference type="InterPro" id="IPR036318">
    <property type="entry name" value="FAD-bd_PCMH-like_sf"/>
</dbReference>
<evidence type="ECO:0000313" key="4">
    <source>
        <dbReference type="Proteomes" id="UP000435243"/>
    </source>
</evidence>
<dbReference type="GO" id="GO:0071949">
    <property type="term" value="F:FAD binding"/>
    <property type="evidence" value="ECO:0007669"/>
    <property type="project" value="InterPro"/>
</dbReference>
<dbReference type="InterPro" id="IPR016166">
    <property type="entry name" value="FAD-bd_PCMH"/>
</dbReference>
<keyword evidence="1" id="KW-0285">Flavoprotein</keyword>